<organism evidence="7 8">
    <name type="scientific">Caloramator australicus RC3</name>
    <dbReference type="NCBI Taxonomy" id="857293"/>
    <lineage>
        <taxon>Bacteria</taxon>
        <taxon>Bacillati</taxon>
        <taxon>Bacillota</taxon>
        <taxon>Clostridia</taxon>
        <taxon>Eubacteriales</taxon>
        <taxon>Clostridiaceae</taxon>
        <taxon>Caloramator</taxon>
    </lineage>
</organism>
<dbReference type="eggNOG" id="COG4399">
    <property type="taxonomic scope" value="Bacteria"/>
</dbReference>
<protein>
    <recommendedName>
        <fullName evidence="9">DUF445 family protein</fullName>
    </recommendedName>
</protein>
<name>I7LH05_9CLOT</name>
<proteinExistence type="inferred from homology"/>
<dbReference type="GO" id="GO:0012505">
    <property type="term" value="C:endomembrane system"/>
    <property type="evidence" value="ECO:0007669"/>
    <property type="project" value="UniProtKB-SubCell"/>
</dbReference>
<evidence type="ECO:0008006" key="9">
    <source>
        <dbReference type="Google" id="ProtNLM"/>
    </source>
</evidence>
<dbReference type="RefSeq" id="WP_008908939.1">
    <property type="nucleotide sequence ID" value="NZ_CAKP01000082.1"/>
</dbReference>
<gene>
    <name evidence="7" type="ORF">CAAU_1591</name>
</gene>
<keyword evidence="8" id="KW-1185">Reference proteome</keyword>
<evidence type="ECO:0000256" key="2">
    <source>
        <dbReference type="ARBA" id="ARBA00008053"/>
    </source>
</evidence>
<dbReference type="Pfam" id="PF04286">
    <property type="entry name" value="DUF445"/>
    <property type="match status" value="1"/>
</dbReference>
<accession>I7LH05</accession>
<evidence type="ECO:0000313" key="8">
    <source>
        <dbReference type="Proteomes" id="UP000007652"/>
    </source>
</evidence>
<dbReference type="STRING" id="857293.CAAU_1591"/>
<dbReference type="Proteomes" id="UP000007652">
    <property type="component" value="Unassembled WGS sequence"/>
</dbReference>
<comment type="subcellular location">
    <subcellularLocation>
        <location evidence="1">Endomembrane system</location>
    </subcellularLocation>
</comment>
<evidence type="ECO:0000256" key="5">
    <source>
        <dbReference type="ARBA" id="ARBA00023136"/>
    </source>
</evidence>
<dbReference type="PANTHER" id="PTHR35791:SF1">
    <property type="entry name" value="UPF0754 MEMBRANE PROTEIN YHEB"/>
    <property type="match status" value="1"/>
</dbReference>
<evidence type="ECO:0000256" key="3">
    <source>
        <dbReference type="ARBA" id="ARBA00022692"/>
    </source>
</evidence>
<dbReference type="InterPro" id="IPR007383">
    <property type="entry name" value="DUF445"/>
</dbReference>
<reference evidence="7 8" key="1">
    <citation type="journal article" date="2011" name="J. Bacteriol.">
        <title>Draft genome sequence of Caloramator australicus strain RC3T, a thermoanaerobe from the Great Artesian Basin of Australia.</title>
        <authorList>
            <person name="Ogg C.D."/>
            <person name="Patel B.K.C."/>
        </authorList>
    </citation>
    <scope>NUCLEOTIDE SEQUENCE [LARGE SCALE GENOMIC DNA]</scope>
    <source>
        <strain evidence="7 8">RC3</strain>
    </source>
</reference>
<evidence type="ECO:0000256" key="6">
    <source>
        <dbReference type="SAM" id="Phobius"/>
    </source>
</evidence>
<keyword evidence="5 6" id="KW-0472">Membrane</keyword>
<feature type="transmembrane region" description="Helical" evidence="6">
    <location>
        <begin position="445"/>
        <end position="468"/>
    </location>
</feature>
<dbReference type="AlphaFoldDB" id="I7LH05"/>
<dbReference type="EMBL" id="CAKP01000082">
    <property type="protein sequence ID" value="CCJ33675.1"/>
    <property type="molecule type" value="Genomic_DNA"/>
</dbReference>
<comment type="caution">
    <text evidence="7">The sequence shown here is derived from an EMBL/GenBank/DDBJ whole genome shotgun (WGS) entry which is preliminary data.</text>
</comment>
<sequence>MRIFLSVLIGAVIGYITNFIAIKMLFRPHEEKKLFGIKIPFTPGLIPKERQRIANSIGNTIGDHLLTPEVITEALSSQGFKIKIRKWIEDKLKDFFKSDKSLLDYFKSLFGERYITIKEKLNGIIANALIEQLKNEESKRLIINYIVLEIKKMDIKEILESVIVNNKENIKILINEMIFKEDLKNITLKNIISEDFADKIKDFIITNRDNIAGFIKTKLKTPKVRAKISELLYDILQQNIGKFVAMLISPEFITQRALSSIDEYLSKLENKTAIALMINNIIDNLLDLKVNDIIKLNENEEELKDKICEKLLGLFSQNENIERVSLTLKDMIANNPNLPDILLSWINKFIEDPKYVNGCQLLIASVIDKILNTKLNSISHFIDEETINELIDLLSESTYYVLKENAHYFIEGIDIPRIVENRINQLDVEYAEKIILDVANRELSAITWLGALLGGILGLMNPLIQILLK</sequence>
<evidence type="ECO:0000313" key="7">
    <source>
        <dbReference type="EMBL" id="CCJ33675.1"/>
    </source>
</evidence>
<evidence type="ECO:0000256" key="1">
    <source>
        <dbReference type="ARBA" id="ARBA00004308"/>
    </source>
</evidence>
<keyword evidence="4 6" id="KW-1133">Transmembrane helix</keyword>
<dbReference type="PANTHER" id="PTHR35791">
    <property type="entry name" value="UPF0754 MEMBRANE PROTEIN YHEB"/>
    <property type="match status" value="1"/>
</dbReference>
<keyword evidence="3 6" id="KW-0812">Transmembrane</keyword>
<comment type="similarity">
    <text evidence="2">Belongs to the UPF0754 family.</text>
</comment>
<evidence type="ECO:0000256" key="4">
    <source>
        <dbReference type="ARBA" id="ARBA00022989"/>
    </source>
</evidence>